<evidence type="ECO:0000313" key="1">
    <source>
        <dbReference type="EMBL" id="JAE27018.1"/>
    </source>
</evidence>
<dbReference type="EMBL" id="GBRH01170878">
    <property type="protein sequence ID" value="JAE27018.1"/>
    <property type="molecule type" value="Transcribed_RNA"/>
</dbReference>
<protein>
    <submittedName>
        <fullName evidence="1">Uncharacterized protein</fullName>
    </submittedName>
</protein>
<accession>A0A0A9H2D9</accession>
<dbReference type="AlphaFoldDB" id="A0A0A9H2D9"/>
<name>A0A0A9H2D9_ARUDO</name>
<reference evidence="1" key="1">
    <citation type="submission" date="2014-09" db="EMBL/GenBank/DDBJ databases">
        <authorList>
            <person name="Magalhaes I.L.F."/>
            <person name="Oliveira U."/>
            <person name="Santos F.R."/>
            <person name="Vidigal T.H.D.A."/>
            <person name="Brescovit A.D."/>
            <person name="Santos A.J."/>
        </authorList>
    </citation>
    <scope>NUCLEOTIDE SEQUENCE</scope>
    <source>
        <tissue evidence="1">Shoot tissue taken approximately 20 cm above the soil surface</tissue>
    </source>
</reference>
<proteinExistence type="predicted"/>
<reference evidence="1" key="2">
    <citation type="journal article" date="2015" name="Data Brief">
        <title>Shoot transcriptome of the giant reed, Arundo donax.</title>
        <authorList>
            <person name="Barrero R.A."/>
            <person name="Guerrero F.D."/>
            <person name="Moolhuijzen P."/>
            <person name="Goolsby J.A."/>
            <person name="Tidwell J."/>
            <person name="Bellgard S.E."/>
            <person name="Bellgard M.I."/>
        </authorList>
    </citation>
    <scope>NUCLEOTIDE SEQUENCE</scope>
    <source>
        <tissue evidence="1">Shoot tissue taken approximately 20 cm above the soil surface</tissue>
    </source>
</reference>
<sequence>MFSTFFLKITIFPPINYSTSYNGSSL</sequence>
<organism evidence="1">
    <name type="scientific">Arundo donax</name>
    <name type="common">Giant reed</name>
    <name type="synonym">Donax arundinaceus</name>
    <dbReference type="NCBI Taxonomy" id="35708"/>
    <lineage>
        <taxon>Eukaryota</taxon>
        <taxon>Viridiplantae</taxon>
        <taxon>Streptophyta</taxon>
        <taxon>Embryophyta</taxon>
        <taxon>Tracheophyta</taxon>
        <taxon>Spermatophyta</taxon>
        <taxon>Magnoliopsida</taxon>
        <taxon>Liliopsida</taxon>
        <taxon>Poales</taxon>
        <taxon>Poaceae</taxon>
        <taxon>PACMAD clade</taxon>
        <taxon>Arundinoideae</taxon>
        <taxon>Arundineae</taxon>
        <taxon>Arundo</taxon>
    </lineage>
</organism>